<dbReference type="GO" id="GO:0046872">
    <property type="term" value="F:metal ion binding"/>
    <property type="evidence" value="ECO:0007669"/>
    <property type="project" value="InterPro"/>
</dbReference>
<dbReference type="InterPro" id="IPR004981">
    <property type="entry name" value="Trp_2_3_dOase"/>
</dbReference>
<dbReference type="GO" id="GO:0019442">
    <property type="term" value="P:L-tryptophan catabolic process to acetyl-CoA"/>
    <property type="evidence" value="ECO:0007669"/>
    <property type="project" value="TreeGrafter"/>
</dbReference>
<dbReference type="Gene3D" id="1.20.58.480">
    <property type="match status" value="1"/>
</dbReference>
<accession>A0A1H6TDG6</accession>
<dbReference type="Pfam" id="PF03301">
    <property type="entry name" value="Trp_dioxygenase"/>
    <property type="match status" value="1"/>
</dbReference>
<dbReference type="Proteomes" id="UP000199403">
    <property type="component" value="Unassembled WGS sequence"/>
</dbReference>
<keyword evidence="1" id="KW-0223">Dioxygenase</keyword>
<organism evidence="1 2">
    <name type="scientific">Cyclobacterium xiamenense</name>
    <dbReference type="NCBI Taxonomy" id="1297121"/>
    <lineage>
        <taxon>Bacteria</taxon>
        <taxon>Pseudomonadati</taxon>
        <taxon>Bacteroidota</taxon>
        <taxon>Cytophagia</taxon>
        <taxon>Cytophagales</taxon>
        <taxon>Cyclobacteriaceae</taxon>
        <taxon>Cyclobacterium</taxon>
    </lineage>
</organism>
<dbReference type="AlphaFoldDB" id="A0A1H6TDG6"/>
<sequence length="326" mass="38939">MTHMEKEYPKKEIIEKIKQLEEKFRSSGQDLSSYLEGLLHADYLNYWDYINLDTLLTLQQPRTSFPDEKIFIVYHQITELYFNLILWELEQMAAEKEIGLEFFKSRLKRVIMYFDLLISSFAVMWKGMEREQFMKFRMSLLPASGFQSAQYRMIEIMCTDIQNLVYLEAREDYKDINLTSIDSLFDILYWQYGAKELATGEKTLTLKSFEQKYGPELKELIAKFRKNNLWKKYLYLPEKDEALTDLMRELDQKANVYWPLAHYKSAVKYLQRDPMDIAATGGTNWQKFLPPRFQKVIFYPELWTDSEMDDWGRNWVEKELLGGVSG</sequence>
<proteinExistence type="predicted"/>
<dbReference type="SUPFAM" id="SSF140959">
    <property type="entry name" value="Indolic compounds 2,3-dioxygenase-like"/>
    <property type="match status" value="1"/>
</dbReference>
<evidence type="ECO:0000313" key="2">
    <source>
        <dbReference type="Proteomes" id="UP000199403"/>
    </source>
</evidence>
<dbReference type="STRING" id="1416801.SAMN05192553_101258"/>
<dbReference type="GO" id="GO:0019441">
    <property type="term" value="P:L-tryptophan catabolic process to kynurenine"/>
    <property type="evidence" value="ECO:0007669"/>
    <property type="project" value="InterPro"/>
</dbReference>
<dbReference type="PANTHER" id="PTHR10138">
    <property type="entry name" value="TRYPTOPHAN 2,3-DIOXYGENASE"/>
    <property type="match status" value="1"/>
</dbReference>
<keyword evidence="1" id="KW-0560">Oxidoreductase</keyword>
<gene>
    <name evidence="1" type="ORF">SAMN05192553_101258</name>
</gene>
<keyword evidence="2" id="KW-1185">Reference proteome</keyword>
<dbReference type="EMBL" id="FNZH01000001">
    <property type="protein sequence ID" value="SEI78031.1"/>
    <property type="molecule type" value="Genomic_DNA"/>
</dbReference>
<evidence type="ECO:0000313" key="1">
    <source>
        <dbReference type="EMBL" id="SEI78031.1"/>
    </source>
</evidence>
<protein>
    <submittedName>
        <fullName evidence="1">Tryptophan 2,3-dioxygenase apoenzyme</fullName>
    </submittedName>
</protein>
<dbReference type="InterPro" id="IPR037217">
    <property type="entry name" value="Trp/Indoleamine_2_3_dOase-like"/>
</dbReference>
<reference evidence="2" key="1">
    <citation type="submission" date="2016-10" db="EMBL/GenBank/DDBJ databases">
        <authorList>
            <person name="Varghese N."/>
            <person name="Submissions S."/>
        </authorList>
    </citation>
    <scope>NUCLEOTIDE SEQUENCE [LARGE SCALE GENOMIC DNA]</scope>
    <source>
        <strain evidence="2">IBRC-M 10761</strain>
    </source>
</reference>
<dbReference type="GO" id="GO:0004833">
    <property type="term" value="F:L-tryptophan 2,3-dioxygenase activity"/>
    <property type="evidence" value="ECO:0007669"/>
    <property type="project" value="InterPro"/>
</dbReference>
<dbReference type="GO" id="GO:0020037">
    <property type="term" value="F:heme binding"/>
    <property type="evidence" value="ECO:0007669"/>
    <property type="project" value="InterPro"/>
</dbReference>
<name>A0A1H6TDG6_9BACT</name>
<dbReference type="PANTHER" id="PTHR10138:SF0">
    <property type="entry name" value="TRYPTOPHAN 2,3-DIOXYGENASE"/>
    <property type="match status" value="1"/>
</dbReference>